<gene>
    <name evidence="2" type="ORF">LCGC14_0443590</name>
</gene>
<proteinExistence type="predicted"/>
<evidence type="ECO:0000256" key="1">
    <source>
        <dbReference type="SAM" id="MobiDB-lite"/>
    </source>
</evidence>
<feature type="region of interest" description="Disordered" evidence="1">
    <location>
        <begin position="50"/>
        <end position="73"/>
    </location>
</feature>
<reference evidence="2" key="1">
    <citation type="journal article" date="2015" name="Nature">
        <title>Complex archaea that bridge the gap between prokaryotes and eukaryotes.</title>
        <authorList>
            <person name="Spang A."/>
            <person name="Saw J.H."/>
            <person name="Jorgensen S.L."/>
            <person name="Zaremba-Niedzwiedzka K."/>
            <person name="Martijn J."/>
            <person name="Lind A.E."/>
            <person name="van Eijk R."/>
            <person name="Schleper C."/>
            <person name="Guy L."/>
            <person name="Ettema T.J."/>
        </authorList>
    </citation>
    <scope>NUCLEOTIDE SEQUENCE</scope>
</reference>
<protein>
    <submittedName>
        <fullName evidence="2">Uncharacterized protein</fullName>
    </submittedName>
</protein>
<sequence>MDRGEGMALVTQLVTLAPCVSCNSRAVASGFDKGGRRVVVCSACGKRALAPDSMQPRRTPPPSPIKKPYWIDD</sequence>
<evidence type="ECO:0000313" key="2">
    <source>
        <dbReference type="EMBL" id="KKN69183.1"/>
    </source>
</evidence>
<organism evidence="2">
    <name type="scientific">marine sediment metagenome</name>
    <dbReference type="NCBI Taxonomy" id="412755"/>
    <lineage>
        <taxon>unclassified sequences</taxon>
        <taxon>metagenomes</taxon>
        <taxon>ecological metagenomes</taxon>
    </lineage>
</organism>
<comment type="caution">
    <text evidence="2">The sequence shown here is derived from an EMBL/GenBank/DDBJ whole genome shotgun (WGS) entry which is preliminary data.</text>
</comment>
<dbReference type="EMBL" id="LAZR01000431">
    <property type="protein sequence ID" value="KKN69183.1"/>
    <property type="molecule type" value="Genomic_DNA"/>
</dbReference>
<accession>A0A0F9VTU0</accession>
<name>A0A0F9VTU0_9ZZZZ</name>
<dbReference type="AlphaFoldDB" id="A0A0F9VTU0"/>